<dbReference type="EMBL" id="JAFBDZ010000001">
    <property type="protein sequence ID" value="MBM7583765.1"/>
    <property type="molecule type" value="Genomic_DNA"/>
</dbReference>
<comment type="caution">
    <text evidence="1">The sequence shown here is derived from an EMBL/GenBank/DDBJ whole genome shotgun (WGS) entry which is preliminary data.</text>
</comment>
<organism evidence="1 2">
    <name type="scientific">Rossellomorea pakistanensis</name>
    <dbReference type="NCBI Taxonomy" id="992288"/>
    <lineage>
        <taxon>Bacteria</taxon>
        <taxon>Bacillati</taxon>
        <taxon>Bacillota</taxon>
        <taxon>Bacilli</taxon>
        <taxon>Bacillales</taxon>
        <taxon>Bacillaceae</taxon>
        <taxon>Rossellomorea</taxon>
    </lineage>
</organism>
<evidence type="ECO:0000313" key="2">
    <source>
        <dbReference type="Proteomes" id="UP001646157"/>
    </source>
</evidence>
<accession>A0ABS2N7C9</accession>
<reference evidence="1 2" key="1">
    <citation type="submission" date="2021-01" db="EMBL/GenBank/DDBJ databases">
        <title>Genomic Encyclopedia of Type Strains, Phase IV (KMG-IV): sequencing the most valuable type-strain genomes for metagenomic binning, comparative biology and taxonomic classification.</title>
        <authorList>
            <person name="Goeker M."/>
        </authorList>
    </citation>
    <scope>NUCLEOTIDE SEQUENCE [LARGE SCALE GENOMIC DNA]</scope>
    <source>
        <strain evidence="1 2">DSM 24834</strain>
    </source>
</reference>
<proteinExistence type="predicted"/>
<keyword evidence="2" id="KW-1185">Reference proteome</keyword>
<gene>
    <name evidence="1" type="ORF">JOC86_000302</name>
</gene>
<protein>
    <submittedName>
        <fullName evidence="1">Uncharacterized protein</fullName>
    </submittedName>
</protein>
<name>A0ABS2N7C9_9BACI</name>
<evidence type="ECO:0000313" key="1">
    <source>
        <dbReference type="EMBL" id="MBM7583765.1"/>
    </source>
</evidence>
<sequence length="56" mass="6366">MTVILTATILIDGKTIETDNLFIETIKRIGEKNEWKSVRSYIEAGIPIENLVKSLF</sequence>
<dbReference type="RefSeq" id="WP_205168002.1">
    <property type="nucleotide sequence ID" value="NZ_JAFBDZ010000001.1"/>
</dbReference>
<dbReference type="Proteomes" id="UP001646157">
    <property type="component" value="Unassembled WGS sequence"/>
</dbReference>